<evidence type="ECO:0000259" key="1">
    <source>
        <dbReference type="Pfam" id="PF07727"/>
    </source>
</evidence>
<comment type="caution">
    <text evidence="2">The sequence shown here is derived from an EMBL/GenBank/DDBJ whole genome shotgun (WGS) entry which is preliminary data.</text>
</comment>
<dbReference type="EMBL" id="JACGWN010000013">
    <property type="protein sequence ID" value="KAL0410696.1"/>
    <property type="molecule type" value="Genomic_DNA"/>
</dbReference>
<sequence length="53" mass="5911">MVTVRITPTAAAAFDWEIHQLDINNAFLHGYLEEDIYMEPPEGFHAPAGHVSS</sequence>
<reference evidence="2" key="1">
    <citation type="submission" date="2020-06" db="EMBL/GenBank/DDBJ databases">
        <authorList>
            <person name="Li T."/>
            <person name="Hu X."/>
            <person name="Zhang T."/>
            <person name="Song X."/>
            <person name="Zhang H."/>
            <person name="Dai N."/>
            <person name="Sheng W."/>
            <person name="Hou X."/>
            <person name="Wei L."/>
        </authorList>
    </citation>
    <scope>NUCLEOTIDE SEQUENCE</scope>
    <source>
        <strain evidence="2">KEN1</strain>
        <tissue evidence="2">Leaf</tissue>
    </source>
</reference>
<proteinExistence type="predicted"/>
<name>A0AAW2U4W8_9LAMI</name>
<gene>
    <name evidence="2" type="ORF">Slati_3659300</name>
</gene>
<dbReference type="AlphaFoldDB" id="A0AAW2U4W8"/>
<evidence type="ECO:0000313" key="2">
    <source>
        <dbReference type="EMBL" id="KAL0410696.1"/>
    </source>
</evidence>
<accession>A0AAW2U4W8</accession>
<feature type="domain" description="Reverse transcriptase Ty1/copia-type" evidence="1">
    <location>
        <begin position="4"/>
        <end position="46"/>
    </location>
</feature>
<organism evidence="2">
    <name type="scientific">Sesamum latifolium</name>
    <dbReference type="NCBI Taxonomy" id="2727402"/>
    <lineage>
        <taxon>Eukaryota</taxon>
        <taxon>Viridiplantae</taxon>
        <taxon>Streptophyta</taxon>
        <taxon>Embryophyta</taxon>
        <taxon>Tracheophyta</taxon>
        <taxon>Spermatophyta</taxon>
        <taxon>Magnoliopsida</taxon>
        <taxon>eudicotyledons</taxon>
        <taxon>Gunneridae</taxon>
        <taxon>Pentapetalae</taxon>
        <taxon>asterids</taxon>
        <taxon>lamiids</taxon>
        <taxon>Lamiales</taxon>
        <taxon>Pedaliaceae</taxon>
        <taxon>Sesamum</taxon>
    </lineage>
</organism>
<dbReference type="Pfam" id="PF07727">
    <property type="entry name" value="RVT_2"/>
    <property type="match status" value="1"/>
</dbReference>
<dbReference type="InterPro" id="IPR013103">
    <property type="entry name" value="RVT_2"/>
</dbReference>
<protein>
    <submittedName>
        <fullName evidence="2">Retrovirus-related Pol polyprotein from transposon TNT 1-94</fullName>
    </submittedName>
</protein>
<reference evidence="2" key="2">
    <citation type="journal article" date="2024" name="Plant">
        <title>Genomic evolution and insights into agronomic trait innovations of Sesamum species.</title>
        <authorList>
            <person name="Miao H."/>
            <person name="Wang L."/>
            <person name="Qu L."/>
            <person name="Liu H."/>
            <person name="Sun Y."/>
            <person name="Le M."/>
            <person name="Wang Q."/>
            <person name="Wei S."/>
            <person name="Zheng Y."/>
            <person name="Lin W."/>
            <person name="Duan Y."/>
            <person name="Cao H."/>
            <person name="Xiong S."/>
            <person name="Wang X."/>
            <person name="Wei L."/>
            <person name="Li C."/>
            <person name="Ma Q."/>
            <person name="Ju M."/>
            <person name="Zhao R."/>
            <person name="Li G."/>
            <person name="Mu C."/>
            <person name="Tian Q."/>
            <person name="Mei H."/>
            <person name="Zhang T."/>
            <person name="Gao T."/>
            <person name="Zhang H."/>
        </authorList>
    </citation>
    <scope>NUCLEOTIDE SEQUENCE</scope>
    <source>
        <strain evidence="2">KEN1</strain>
    </source>
</reference>